<dbReference type="EMBL" id="DPPF01000122">
    <property type="protein sequence ID" value="HCW93265.1"/>
    <property type="molecule type" value="Genomic_DNA"/>
</dbReference>
<sequence length="152" mass="16703">MKKLAVILGVLALGATMAFAYGPGMGGGYHNGMMGYQGGMMGYQGQPYGGPGYHRGGPGYGRGMMPGYNCPGPFYGNQQVNQLTEKEATKKVEEFLSVNLKGFEIVNQEQFNMPRGTMYQYTVQDENKNNFLIRVNPFGYVVGPMPIYNNNQ</sequence>
<organism evidence="2 3">
    <name type="scientific">Flexistipes sinusarabici</name>
    <dbReference type="NCBI Taxonomy" id="2352"/>
    <lineage>
        <taxon>Bacteria</taxon>
        <taxon>Pseudomonadati</taxon>
        <taxon>Deferribacterota</taxon>
        <taxon>Deferribacteres</taxon>
        <taxon>Deferribacterales</taxon>
        <taxon>Flexistipitaceae</taxon>
        <taxon>Flexistipes</taxon>
    </lineage>
</organism>
<dbReference type="AlphaFoldDB" id="A0A3D5QBN6"/>
<evidence type="ECO:0000313" key="2">
    <source>
        <dbReference type="EMBL" id="HCW93265.1"/>
    </source>
</evidence>
<protein>
    <recommendedName>
        <fullName evidence="4">PepSY domain-containing protein</fullName>
    </recommendedName>
</protein>
<feature type="chain" id="PRO_5017747546" description="PepSY domain-containing protein" evidence="1">
    <location>
        <begin position="21"/>
        <end position="152"/>
    </location>
</feature>
<evidence type="ECO:0000313" key="3">
    <source>
        <dbReference type="Proteomes" id="UP000262325"/>
    </source>
</evidence>
<evidence type="ECO:0008006" key="4">
    <source>
        <dbReference type="Google" id="ProtNLM"/>
    </source>
</evidence>
<dbReference type="Proteomes" id="UP000262325">
    <property type="component" value="Unassembled WGS sequence"/>
</dbReference>
<gene>
    <name evidence="2" type="ORF">DHM44_06260</name>
</gene>
<keyword evidence="1" id="KW-0732">Signal</keyword>
<proteinExistence type="predicted"/>
<feature type="signal peptide" evidence="1">
    <location>
        <begin position="1"/>
        <end position="20"/>
    </location>
</feature>
<reference evidence="2 3" key="1">
    <citation type="journal article" date="2018" name="Nat. Biotechnol.">
        <title>A standardized bacterial taxonomy based on genome phylogeny substantially revises the tree of life.</title>
        <authorList>
            <person name="Parks D.H."/>
            <person name="Chuvochina M."/>
            <person name="Waite D.W."/>
            <person name="Rinke C."/>
            <person name="Skarshewski A."/>
            <person name="Chaumeil P.A."/>
            <person name="Hugenholtz P."/>
        </authorList>
    </citation>
    <scope>NUCLEOTIDE SEQUENCE [LARGE SCALE GENOMIC DNA]</scope>
    <source>
        <strain evidence="2">UBA8672</strain>
    </source>
</reference>
<comment type="caution">
    <text evidence="2">The sequence shown here is derived from an EMBL/GenBank/DDBJ whole genome shotgun (WGS) entry which is preliminary data.</text>
</comment>
<name>A0A3D5QBN6_FLESI</name>
<accession>A0A3D5QBN6</accession>
<evidence type="ECO:0000256" key="1">
    <source>
        <dbReference type="SAM" id="SignalP"/>
    </source>
</evidence>